<reference evidence="1 2" key="1">
    <citation type="journal article" date="2021" name="Front. Genet.">
        <title>Chromosome-Level Genome Assembly Reveals Significant Gene Expansion in the Toll and IMD Signaling Pathways of Dendrolimus kikuchii.</title>
        <authorList>
            <person name="Zhou J."/>
            <person name="Wu P."/>
            <person name="Xiong Z."/>
            <person name="Liu N."/>
            <person name="Zhao N."/>
            <person name="Ji M."/>
            <person name="Qiu Y."/>
            <person name="Yang B."/>
        </authorList>
    </citation>
    <scope>NUCLEOTIDE SEQUENCE [LARGE SCALE GENOMIC DNA]</scope>
    <source>
        <strain evidence="1">Ann1</strain>
    </source>
</reference>
<comment type="caution">
    <text evidence="1">The sequence shown here is derived from an EMBL/GenBank/DDBJ whole genome shotgun (WGS) entry which is preliminary data.</text>
</comment>
<dbReference type="Proteomes" id="UP000824533">
    <property type="component" value="Linkage Group LG05"/>
</dbReference>
<evidence type="ECO:0000313" key="2">
    <source>
        <dbReference type="Proteomes" id="UP000824533"/>
    </source>
</evidence>
<organism evidence="1 2">
    <name type="scientific">Dendrolimus kikuchii</name>
    <dbReference type="NCBI Taxonomy" id="765133"/>
    <lineage>
        <taxon>Eukaryota</taxon>
        <taxon>Metazoa</taxon>
        <taxon>Ecdysozoa</taxon>
        <taxon>Arthropoda</taxon>
        <taxon>Hexapoda</taxon>
        <taxon>Insecta</taxon>
        <taxon>Pterygota</taxon>
        <taxon>Neoptera</taxon>
        <taxon>Endopterygota</taxon>
        <taxon>Lepidoptera</taxon>
        <taxon>Glossata</taxon>
        <taxon>Ditrysia</taxon>
        <taxon>Bombycoidea</taxon>
        <taxon>Lasiocampidae</taxon>
        <taxon>Dendrolimus</taxon>
    </lineage>
</organism>
<protein>
    <submittedName>
        <fullName evidence="1">Uncharacterized protein</fullName>
    </submittedName>
</protein>
<proteinExistence type="predicted"/>
<sequence>MASSPHRTNQSMETILTFENRDAQSQWSVVWSTSHVPGMDNATGGGPGRRLAGRRKLRIRSLALGALLTMHCRVPASAMTGGVFVFMLFLILAVVILANPMRHFEVYLGQWSISGPGRAFRIIPMLDGIGIAMCINAIVRAINCCTIAAIAAIYVTHSVADAKLPFTYCRDFDQKSYDPILKDFTALRLQEARFSLESVGLSDDDDEYNFKTPSVTVGLNDNAWRNITQVKDFFGKNNILFKRTRHHISVCNETYTGSYPALFRTPAYNFFYVEVVQLRSDYSLCHFNVYLILSLVIVWITLWIFIVVEKILYGKLVWNNMKSMFVAIPWLWSTLLIIIGITNITTVQKSLRKVVRVGAKEILAGIADALEVALYIHSASVGTELIFGKGLNHYASGHIDPHLNGENVWHSGLLLLLTALHSAGAALCALVDNIQPSSRENLNMRESSLWIIPMYSKCTSIGSYTHLTSTLIFGGIMFSYMAVAFMLLKTSLHTIFEYKVKLVFVEQFVAGGLILSCMGLSLIFATRGGIALLESVDAIMTGVAMPLVCLFELVCMLYVYRSHDFVSDMNIATEENACSSRISTQWQIIPLVTVVTIIIKITALVNAELPTWFMYMAVVPLIGVVLAVPMRACHNAYVFLRPTPRRGT</sequence>
<gene>
    <name evidence="1" type="ORF">K1T71_003349</name>
</gene>
<keyword evidence="2" id="KW-1185">Reference proteome</keyword>
<name>A0ACC1DBC1_9NEOP</name>
<dbReference type="EMBL" id="CM034391">
    <property type="protein sequence ID" value="KAJ0181264.1"/>
    <property type="molecule type" value="Genomic_DNA"/>
</dbReference>
<evidence type="ECO:0000313" key="1">
    <source>
        <dbReference type="EMBL" id="KAJ0181264.1"/>
    </source>
</evidence>
<accession>A0ACC1DBC1</accession>